<dbReference type="GO" id="GO:0005654">
    <property type="term" value="C:nucleoplasm"/>
    <property type="evidence" value="ECO:0007669"/>
    <property type="project" value="Ensembl"/>
</dbReference>
<dbReference type="GO" id="GO:0007140">
    <property type="term" value="P:male meiotic nuclear division"/>
    <property type="evidence" value="ECO:0007669"/>
    <property type="project" value="Ensembl"/>
</dbReference>
<proteinExistence type="predicted"/>
<dbReference type="GO" id="GO:0050727">
    <property type="term" value="P:regulation of inflammatory response"/>
    <property type="evidence" value="ECO:0007669"/>
    <property type="project" value="Ensembl"/>
</dbReference>
<feature type="domain" description="Fanconi anaemia group A protein N-terminal" evidence="2">
    <location>
        <begin position="263"/>
        <end position="488"/>
    </location>
</feature>
<evidence type="ECO:0000313" key="6">
    <source>
        <dbReference type="Proteomes" id="UP000594220"/>
    </source>
</evidence>
<dbReference type="InterPro" id="IPR055386">
    <property type="entry name" value="FANCA_helical"/>
</dbReference>
<evidence type="ECO:0000259" key="3">
    <source>
        <dbReference type="Pfam" id="PF24781"/>
    </source>
</evidence>
<dbReference type="PANTHER" id="PTHR12047:SF2">
    <property type="entry name" value="FANCONI ANEMIA GROUP A PROTEIN"/>
    <property type="match status" value="1"/>
</dbReference>
<name>A0A7M4EK94_CROPO</name>
<dbReference type="Pfam" id="PF24783">
    <property type="entry name" value="FANCA_arcN"/>
    <property type="match status" value="1"/>
</dbReference>
<protein>
    <submittedName>
        <fullName evidence="5">FA complementation group A</fullName>
    </submittedName>
</protein>
<dbReference type="PANTHER" id="PTHR12047">
    <property type="entry name" value="FANCONI ANEMIA GROUP A PROTEIN"/>
    <property type="match status" value="1"/>
</dbReference>
<evidence type="ECO:0000313" key="5">
    <source>
        <dbReference type="Ensembl" id="ENSCPRP00005011108.1"/>
    </source>
</evidence>
<dbReference type="InterPro" id="IPR031729">
    <property type="entry name" value="Fanconi_A_N"/>
</dbReference>
<reference evidence="5" key="1">
    <citation type="submission" date="2025-08" db="UniProtKB">
        <authorList>
            <consortium name="Ensembl"/>
        </authorList>
    </citation>
    <scope>IDENTIFICATION</scope>
</reference>
<dbReference type="InterPro" id="IPR003516">
    <property type="entry name" value="FANCA"/>
</dbReference>
<dbReference type="GO" id="GO:0000785">
    <property type="term" value="C:chromatin"/>
    <property type="evidence" value="ECO:0007669"/>
    <property type="project" value="Ensembl"/>
</dbReference>
<dbReference type="GO" id="GO:0008585">
    <property type="term" value="P:female gonad development"/>
    <property type="evidence" value="ECO:0007669"/>
    <property type="project" value="Ensembl"/>
</dbReference>
<feature type="domain" description="Fanconi anaemia group A protein helical" evidence="3">
    <location>
        <begin position="507"/>
        <end position="588"/>
    </location>
</feature>
<dbReference type="GeneTree" id="ENSGT00390000007852"/>
<organism evidence="5 6">
    <name type="scientific">Crocodylus porosus</name>
    <name type="common">Saltwater crocodile</name>
    <name type="synonym">Estuarine crocodile</name>
    <dbReference type="NCBI Taxonomy" id="8502"/>
    <lineage>
        <taxon>Eukaryota</taxon>
        <taxon>Metazoa</taxon>
        <taxon>Chordata</taxon>
        <taxon>Craniata</taxon>
        <taxon>Vertebrata</taxon>
        <taxon>Euteleostomi</taxon>
        <taxon>Archelosauria</taxon>
        <taxon>Archosauria</taxon>
        <taxon>Crocodylia</taxon>
        <taxon>Longirostres</taxon>
        <taxon>Crocodylidae</taxon>
        <taxon>Crocodylus</taxon>
    </lineage>
</organism>
<dbReference type="Ensembl" id="ENSCPRT00005013106.1">
    <property type="protein sequence ID" value="ENSCPRP00005011108.1"/>
    <property type="gene ID" value="ENSCPRG00005007925.1"/>
</dbReference>
<keyword evidence="6" id="KW-1185">Reference proteome</keyword>
<dbReference type="Pfam" id="PF15865">
    <property type="entry name" value="Fanconi_A_N"/>
    <property type="match status" value="1"/>
</dbReference>
<dbReference type="GO" id="GO:0036297">
    <property type="term" value="P:interstrand cross-link repair"/>
    <property type="evidence" value="ECO:0007669"/>
    <property type="project" value="InterPro"/>
</dbReference>
<dbReference type="OMA" id="AIPHCPA"/>
<dbReference type="GO" id="GO:0008584">
    <property type="term" value="P:male gonad development"/>
    <property type="evidence" value="ECO:0007669"/>
    <property type="project" value="Ensembl"/>
</dbReference>
<dbReference type="GO" id="GO:0043240">
    <property type="term" value="C:Fanconi anaemia nuclear complex"/>
    <property type="evidence" value="ECO:0007669"/>
    <property type="project" value="Ensembl"/>
</dbReference>
<sequence>FAELTLTFKTDFLAGRVKRRKCVADRGPGLQDAAVRLLSCHQNLNDLFLEVRERGKPKGFPRAVTVGARVKTQCSWSCAQTALLSLLILLCFPVSALQEQASRLGVPLGILSAKTAVASVEQISQASLESGQTVLLNREQRKKLSSLLETIKDLLVHSAFCRSLFCQEIWKMQVSLNREGKKLNVLLLCLLSNSDTPAVVEWLCSSLCLLCEQAEDSSQEMELCRRMLSGKPLKKNTKVSSISHAWSVDPCVVPECFLFVHRLNIFNVTMYRSSVCPDALQQFFVHTLTEVLTYNPLLKVSDAIHMQREWSFARTTPLLTTLYHKLFVAFSAEELLSQLQQVLETHEVNWQHVLSCVSMLVICQVKAAQLVKDLLSRLLTKAFENYDMENIITAFLIVRQAALEGPAVFMPYAEWFKASFGNSSGYHGNNKKALVFLFEFLSELVPFEAPQYLKVHIMHPPFVPAKYRSFLSEYIALAKTRLADLKVSIEDMGLYEDLSTKEIVQPHCQVLQDVEKAIQIFENTGKIPTSVMEASIFRRPYYISRFIPALLQPRVLPEIPDSCMALIDSLKRANKIPPNVYSRYIQDCQAMKKKLVQDGSIEMETDHLKEPFEQLKADLAELRTLITDQSKYSAVPAQIAVISERLTAVLGHSEDENQAASLNSRVQVNVSDPRIEAPYQNVIDLLLTSFCQNLIAASYFNPPDRQGHCPSLFVKMICGHGHLLPALLTRLCQLIYYQGPSLNEAHILGLAAFVVHLCECKSFIPEVDVGSLAPQPGSGRGLLVTEFCDRLLACRTGESLAFCLRFCTAAVSYYLCKFSSLPHGNLCSFLPPGLLKKLQYVVPRLNLEARGTGREEEEVELSWRFLSCPSVSYTKASLCLWKQTHFQELLKEKVFQLSFSEWLLFELEIQSETDILSASERQDFHYWALYEWYLPASSASGGCDGDLEEACGILINAFLDFFQRYLSPVIFTRTEEMVLELGARKVLSAGRLHGREHFLFRVFQARLASIGNGLAVGQQLRRQQELLLQKRILLGLPPPVLITTCQRGKRVTLDCEDFFHFVNSELRNVCSRGCVLSYDITAHFFRGLLSASLDCQESVQGVNDVLATCRTKCPLLLCSAGRWWPRLEPVLCCQWTRLSGACLPQEMQRLKKCQSQLGCALEGQQCPWGDPETPVLALMHWIPVRKPWPEGGKALLSFSCTQEGVDAHETLEWCLEILRHLEERGMSWLVLFHSVDKGHGFYHVLRRAVSDQYIRLLPLAFFSLIPGFHQELFVREPGFLAVVIDSYIQLLQLFVDGGNAPGSDQEVDSLEAITKARQFLLHSIPRCPRKSFTNVHQFLDLCKEFDPEMTAALLHYSKPAADLEYHDGPDLF</sequence>
<evidence type="ECO:0000259" key="4">
    <source>
        <dbReference type="Pfam" id="PF24783"/>
    </source>
</evidence>
<evidence type="ECO:0000259" key="2">
    <source>
        <dbReference type="Pfam" id="PF15865"/>
    </source>
</evidence>
<dbReference type="GO" id="GO:2000348">
    <property type="term" value="P:regulation of CD40 signaling pathway"/>
    <property type="evidence" value="ECO:0007669"/>
    <property type="project" value="Ensembl"/>
</dbReference>
<feature type="domain" description="Fanconi anaemia group A protein C-terminal" evidence="1">
    <location>
        <begin position="1196"/>
        <end position="1348"/>
    </location>
</feature>
<dbReference type="GO" id="GO:1905936">
    <property type="term" value="P:regulation of germ cell proliferation"/>
    <property type="evidence" value="ECO:0007669"/>
    <property type="project" value="Ensembl"/>
</dbReference>
<dbReference type="Pfam" id="PF24781">
    <property type="entry name" value="FANCA_helical"/>
    <property type="match status" value="1"/>
</dbReference>
<dbReference type="GO" id="GO:0045589">
    <property type="term" value="P:regulation of regulatory T cell differentiation"/>
    <property type="evidence" value="ECO:0007669"/>
    <property type="project" value="Ensembl"/>
</dbReference>
<gene>
    <name evidence="5" type="primary">FANCA</name>
</gene>
<accession>A0A7M4EK94</accession>
<dbReference type="InterPro" id="IPR055387">
    <property type="entry name" value="FANCA_arcN"/>
</dbReference>
<evidence type="ECO:0000259" key="1">
    <source>
        <dbReference type="Pfam" id="PF03511"/>
    </source>
</evidence>
<feature type="domain" description="Fanconi anaemia group A protein arcN subdomain" evidence="4">
    <location>
        <begin position="610"/>
        <end position="850"/>
    </location>
</feature>
<dbReference type="InterPro" id="IPR055277">
    <property type="entry name" value="Fanconi_A_C"/>
</dbReference>
<dbReference type="PRINTS" id="PR00826">
    <property type="entry name" value="FANCONIAGENE"/>
</dbReference>
<dbReference type="Proteomes" id="UP000594220">
    <property type="component" value="Unplaced"/>
</dbReference>
<reference evidence="5" key="2">
    <citation type="submission" date="2025-09" db="UniProtKB">
        <authorList>
            <consortium name="Ensembl"/>
        </authorList>
    </citation>
    <scope>IDENTIFICATION</scope>
</reference>
<dbReference type="Pfam" id="PF03511">
    <property type="entry name" value="FANCA_CTD"/>
    <property type="match status" value="1"/>
</dbReference>